<dbReference type="InterPro" id="IPR027266">
    <property type="entry name" value="TrmE/GcvT-like"/>
</dbReference>
<dbReference type="HAMAP" id="MF_00379">
    <property type="entry name" value="GTPase_MnmE"/>
    <property type="match status" value="1"/>
</dbReference>
<evidence type="ECO:0000256" key="5">
    <source>
        <dbReference type="ARBA" id="ARBA00023134"/>
    </source>
</evidence>
<dbReference type="GO" id="GO:0005525">
    <property type="term" value="F:GTP binding"/>
    <property type="evidence" value="ECO:0007669"/>
    <property type="project" value="UniProtKB-UniRule"/>
</dbReference>
<dbReference type="AlphaFoldDB" id="A0A4R4AKC4"/>
<keyword evidence="6" id="KW-0963">Cytoplasm</keyword>
<dbReference type="Pfam" id="PF12631">
    <property type="entry name" value="MnmE_helical"/>
    <property type="match status" value="1"/>
</dbReference>
<dbReference type="GO" id="GO:0030488">
    <property type="term" value="P:tRNA methylation"/>
    <property type="evidence" value="ECO:0007669"/>
    <property type="project" value="TreeGrafter"/>
</dbReference>
<evidence type="ECO:0000256" key="2">
    <source>
        <dbReference type="ARBA" id="ARBA00022694"/>
    </source>
</evidence>
<feature type="binding site" evidence="6">
    <location>
        <begin position="224"/>
        <end position="229"/>
    </location>
    <ligand>
        <name>GTP</name>
        <dbReference type="ChEBI" id="CHEBI:37565"/>
    </ligand>
</feature>
<comment type="subcellular location">
    <subcellularLocation>
        <location evidence="6">Cytoplasm</location>
    </subcellularLocation>
</comment>
<sequence>MSADTIAAVATPPGVGGVGIVRVSGAGVATIARALLGALPAPRQAHFGVFRDAAGGFIDAGIALRFVAPASFTGEDVLELQGHGGPVVMDLLLQRCLELGARPARPGEFTERAFLNGKLDLAQAEAVADLIESASALAARLAGNSLQGAFSRRIEALVERLVRLRTYLEATLDFSEEEIDPGDASRIAADLAELIAMTRAVLAEAHQGCRIREGLSVVIAGAPNAGKSSLLNALSGADTAIVTDIPGTTRDLLHSDIQIDGLPLRIIDTAGIRNSDDPVEREGVRRAREQLGRADLVLWVYDATQGPDTETAASLPEGVRVTRLRNKIDLTGVEPGIDEGEGATEIALSLREGRGLELLREHLKAVAGVGARPEGAFTARRRHLDALRQGLAALESAARAQAAGVGAELVAEELHLAQRALGEITGRFTSEDLLGRIFSSFCIGK</sequence>
<gene>
    <name evidence="6" type="primary">mnmE</name>
    <name evidence="6" type="synonym">trmE</name>
    <name evidence="9" type="ORF">EDC29_101283</name>
</gene>
<dbReference type="GO" id="GO:0003924">
    <property type="term" value="F:GTPase activity"/>
    <property type="evidence" value="ECO:0007669"/>
    <property type="project" value="UniProtKB-UniRule"/>
</dbReference>
<keyword evidence="2 6" id="KW-0819">tRNA processing</keyword>
<evidence type="ECO:0000256" key="3">
    <source>
        <dbReference type="ARBA" id="ARBA00022741"/>
    </source>
</evidence>
<evidence type="ECO:0000313" key="10">
    <source>
        <dbReference type="Proteomes" id="UP000295247"/>
    </source>
</evidence>
<protein>
    <recommendedName>
        <fullName evidence="6">tRNA modification GTPase MnmE</fullName>
        <ecNumber evidence="6">3.6.-.-</ecNumber>
    </recommendedName>
</protein>
<dbReference type="GO" id="GO:0002098">
    <property type="term" value="P:tRNA wobble uridine modification"/>
    <property type="evidence" value="ECO:0007669"/>
    <property type="project" value="TreeGrafter"/>
</dbReference>
<dbReference type="CDD" id="cd14858">
    <property type="entry name" value="TrmE_N"/>
    <property type="match status" value="1"/>
</dbReference>
<feature type="binding site" evidence="6">
    <location>
        <position position="248"/>
    </location>
    <ligand>
        <name>K(+)</name>
        <dbReference type="ChEBI" id="CHEBI:29103"/>
    </ligand>
</feature>
<dbReference type="InterPro" id="IPR004520">
    <property type="entry name" value="GTPase_MnmE"/>
</dbReference>
<feature type="binding site" evidence="6">
    <location>
        <position position="228"/>
    </location>
    <ligand>
        <name>Mg(2+)</name>
        <dbReference type="ChEBI" id="CHEBI:18420"/>
    </ligand>
</feature>
<dbReference type="GO" id="GO:0046872">
    <property type="term" value="F:metal ion binding"/>
    <property type="evidence" value="ECO:0007669"/>
    <property type="project" value="UniProtKB-KW"/>
</dbReference>
<dbReference type="NCBIfam" id="TIGR00450">
    <property type="entry name" value="mnmE_trmE_thdF"/>
    <property type="match status" value="1"/>
</dbReference>
<dbReference type="CDD" id="cd04164">
    <property type="entry name" value="trmE"/>
    <property type="match status" value="1"/>
</dbReference>
<feature type="binding site" evidence="6">
    <location>
        <position position="249"/>
    </location>
    <ligand>
        <name>Mg(2+)</name>
        <dbReference type="ChEBI" id="CHEBI:18420"/>
    </ligand>
</feature>
<dbReference type="Gene3D" id="3.40.50.300">
    <property type="entry name" value="P-loop containing nucleotide triphosphate hydrolases"/>
    <property type="match status" value="1"/>
</dbReference>
<dbReference type="Proteomes" id="UP000295247">
    <property type="component" value="Unassembled WGS sequence"/>
</dbReference>
<comment type="caution">
    <text evidence="6">Lacks conserved residue(s) required for the propagation of feature annotation.</text>
</comment>
<evidence type="ECO:0000256" key="7">
    <source>
        <dbReference type="RuleBase" id="RU003313"/>
    </source>
</evidence>
<keyword evidence="6" id="KW-0460">Magnesium</keyword>
<keyword evidence="4 6" id="KW-0630">Potassium</keyword>
<accession>A0A4R4AKC4</accession>
<dbReference type="InterPro" id="IPR025867">
    <property type="entry name" value="MnmE_helical"/>
</dbReference>
<dbReference type="InterPro" id="IPR006073">
    <property type="entry name" value="GTP-bd"/>
</dbReference>
<dbReference type="PANTHER" id="PTHR42714">
    <property type="entry name" value="TRNA MODIFICATION GTPASE GTPBP3"/>
    <property type="match status" value="1"/>
</dbReference>
<feature type="binding site" evidence="6">
    <location>
        <position position="445"/>
    </location>
    <ligand>
        <name>(6S)-5-formyl-5,6,7,8-tetrahydrofolate</name>
        <dbReference type="ChEBI" id="CHEBI:57457"/>
    </ligand>
</feature>
<feature type="binding site" evidence="6">
    <location>
        <position position="22"/>
    </location>
    <ligand>
        <name>(6S)-5-formyl-5,6,7,8-tetrahydrofolate</name>
        <dbReference type="ChEBI" id="CHEBI:57457"/>
    </ligand>
</feature>
<dbReference type="PROSITE" id="PS51709">
    <property type="entry name" value="G_TRME"/>
    <property type="match status" value="1"/>
</dbReference>
<comment type="subunit">
    <text evidence="6">Homodimer. Heterotetramer of two MnmE and two MnmG subunits.</text>
</comment>
<dbReference type="Pfam" id="PF01926">
    <property type="entry name" value="MMR_HSR1"/>
    <property type="match status" value="1"/>
</dbReference>
<dbReference type="GO" id="GO:0005829">
    <property type="term" value="C:cytosol"/>
    <property type="evidence" value="ECO:0007669"/>
    <property type="project" value="TreeGrafter"/>
</dbReference>
<feature type="binding site" evidence="6">
    <location>
        <position position="245"/>
    </location>
    <ligand>
        <name>K(+)</name>
        <dbReference type="ChEBI" id="CHEBI:29103"/>
    </ligand>
</feature>
<dbReference type="Gene3D" id="3.30.1360.120">
    <property type="entry name" value="Probable tRNA modification gtpase trme, domain 1"/>
    <property type="match status" value="1"/>
</dbReference>
<keyword evidence="6" id="KW-0479">Metal-binding</keyword>
<comment type="similarity">
    <text evidence="1 6 7">Belongs to the TRAFAC class TrmE-Era-EngA-EngB-Septin-like GTPase superfamily. TrmE GTPase family.</text>
</comment>
<evidence type="ECO:0000313" key="9">
    <source>
        <dbReference type="EMBL" id="TCW39867.1"/>
    </source>
</evidence>
<dbReference type="EC" id="3.6.-.-" evidence="6"/>
<keyword evidence="3 6" id="KW-0547">Nucleotide-binding</keyword>
<feature type="binding site" evidence="6">
    <location>
        <begin position="268"/>
        <end position="271"/>
    </location>
    <ligand>
        <name>GTP</name>
        <dbReference type="ChEBI" id="CHEBI:37565"/>
    </ligand>
</feature>
<organism evidence="9 10">
    <name type="scientific">Marichromatium gracile</name>
    <name type="common">Chromatium gracile</name>
    <dbReference type="NCBI Taxonomy" id="1048"/>
    <lineage>
        <taxon>Bacteria</taxon>
        <taxon>Pseudomonadati</taxon>
        <taxon>Pseudomonadota</taxon>
        <taxon>Gammaproteobacteria</taxon>
        <taxon>Chromatiales</taxon>
        <taxon>Chromatiaceae</taxon>
        <taxon>Marichromatium</taxon>
    </lineage>
</organism>
<evidence type="ECO:0000256" key="6">
    <source>
        <dbReference type="HAMAP-Rule" id="MF_00379"/>
    </source>
</evidence>
<feature type="domain" description="TrmE-type G" evidence="8">
    <location>
        <begin position="214"/>
        <end position="368"/>
    </location>
</feature>
<dbReference type="SUPFAM" id="SSF52540">
    <property type="entry name" value="P-loop containing nucleoside triphosphate hydrolases"/>
    <property type="match status" value="1"/>
</dbReference>
<comment type="function">
    <text evidence="6">Exhibits a very high intrinsic GTPase hydrolysis rate. Involved in the addition of a carboxymethylaminomethyl (cmnm) group at the wobble position (U34) of certain tRNAs, forming tRNA-cmnm(5)s(2)U34.</text>
</comment>
<dbReference type="PANTHER" id="PTHR42714:SF2">
    <property type="entry name" value="TRNA MODIFICATION GTPASE GTPBP3, MITOCHONDRIAL"/>
    <property type="match status" value="1"/>
</dbReference>
<feature type="binding site" evidence="6">
    <location>
        <begin position="243"/>
        <end position="249"/>
    </location>
    <ligand>
        <name>GTP</name>
        <dbReference type="ChEBI" id="CHEBI:37565"/>
    </ligand>
</feature>
<evidence type="ECO:0000256" key="4">
    <source>
        <dbReference type="ARBA" id="ARBA00022958"/>
    </source>
</evidence>
<feature type="binding site" evidence="6">
    <location>
        <position position="79"/>
    </location>
    <ligand>
        <name>(6S)-5-formyl-5,6,7,8-tetrahydrofolate</name>
        <dbReference type="ChEBI" id="CHEBI:57457"/>
    </ligand>
</feature>
<dbReference type="EMBL" id="SMDC01000001">
    <property type="protein sequence ID" value="TCW39867.1"/>
    <property type="molecule type" value="Genomic_DNA"/>
</dbReference>
<dbReference type="InterPro" id="IPR018948">
    <property type="entry name" value="GTP-bd_TrmE_N"/>
</dbReference>
<comment type="cofactor">
    <cofactor evidence="6">
        <name>K(+)</name>
        <dbReference type="ChEBI" id="CHEBI:29103"/>
    </cofactor>
    <text evidence="6">Binds 1 potassium ion per subunit.</text>
</comment>
<dbReference type="InterPro" id="IPR027368">
    <property type="entry name" value="MnmE_dom2"/>
</dbReference>
<name>A0A4R4AKC4_MARGR</name>
<feature type="binding site" evidence="6">
    <location>
        <position position="243"/>
    </location>
    <ligand>
        <name>K(+)</name>
        <dbReference type="ChEBI" id="CHEBI:29103"/>
    </ligand>
</feature>
<dbReference type="InterPro" id="IPR005225">
    <property type="entry name" value="Small_GTP-bd"/>
</dbReference>
<evidence type="ECO:0000256" key="1">
    <source>
        <dbReference type="ARBA" id="ARBA00011043"/>
    </source>
</evidence>
<dbReference type="Pfam" id="PF10396">
    <property type="entry name" value="TrmE_N"/>
    <property type="match status" value="1"/>
</dbReference>
<proteinExistence type="inferred from homology"/>
<keyword evidence="5 6" id="KW-0342">GTP-binding</keyword>
<dbReference type="InterPro" id="IPR027417">
    <property type="entry name" value="P-loop_NTPase"/>
</dbReference>
<dbReference type="NCBIfam" id="NF003661">
    <property type="entry name" value="PRK05291.1-3"/>
    <property type="match status" value="1"/>
</dbReference>
<dbReference type="NCBIfam" id="TIGR00231">
    <property type="entry name" value="small_GTP"/>
    <property type="match status" value="1"/>
</dbReference>
<dbReference type="InterPro" id="IPR031168">
    <property type="entry name" value="G_TrmE"/>
</dbReference>
<evidence type="ECO:0000259" key="8">
    <source>
        <dbReference type="PROSITE" id="PS51709"/>
    </source>
</evidence>
<dbReference type="RefSeq" id="WP_132228269.1">
    <property type="nucleotide sequence ID" value="NZ_NRRH01000001.1"/>
</dbReference>
<comment type="caution">
    <text evidence="9">The sequence shown here is derived from an EMBL/GenBank/DDBJ whole genome shotgun (WGS) entry which is preliminary data.</text>
</comment>
<dbReference type="SUPFAM" id="SSF116878">
    <property type="entry name" value="TrmE connector domain"/>
    <property type="match status" value="1"/>
</dbReference>
<dbReference type="Gene3D" id="1.20.120.430">
    <property type="entry name" value="tRNA modification GTPase MnmE domain 2"/>
    <property type="match status" value="1"/>
</dbReference>
<keyword evidence="6" id="KW-0378">Hydrolase</keyword>
<feature type="binding site" evidence="6">
    <location>
        <position position="118"/>
    </location>
    <ligand>
        <name>(6S)-5-formyl-5,6,7,8-tetrahydrofolate</name>
        <dbReference type="ChEBI" id="CHEBI:57457"/>
    </ligand>
</feature>
<feature type="binding site" evidence="6">
    <location>
        <position position="224"/>
    </location>
    <ligand>
        <name>K(+)</name>
        <dbReference type="ChEBI" id="CHEBI:29103"/>
    </ligand>
</feature>
<reference evidence="9 10" key="1">
    <citation type="submission" date="2019-03" db="EMBL/GenBank/DDBJ databases">
        <title>Genomic Encyclopedia of Type Strains, Phase IV (KMG-IV): sequencing the most valuable type-strain genomes for metagenomic binning, comparative biology and taxonomic classification.</title>
        <authorList>
            <person name="Goeker M."/>
        </authorList>
    </citation>
    <scope>NUCLEOTIDE SEQUENCE [LARGE SCALE GENOMIC DNA]</scope>
    <source>
        <strain evidence="9 10">DSM 203</strain>
    </source>
</reference>